<accession>A0AA36AKW0</accession>
<name>A0AA36AKW0_OCTVU</name>
<evidence type="ECO:0000256" key="1">
    <source>
        <dbReference type="SAM" id="MobiDB-lite"/>
    </source>
</evidence>
<feature type="region of interest" description="Disordered" evidence="1">
    <location>
        <begin position="265"/>
        <end position="296"/>
    </location>
</feature>
<proteinExistence type="predicted"/>
<evidence type="ECO:0000313" key="3">
    <source>
        <dbReference type="Proteomes" id="UP001162480"/>
    </source>
</evidence>
<dbReference type="EMBL" id="OX597815">
    <property type="protein sequence ID" value="CAI9717358.1"/>
    <property type="molecule type" value="Genomic_DNA"/>
</dbReference>
<organism evidence="2 3">
    <name type="scientific">Octopus vulgaris</name>
    <name type="common">Common octopus</name>
    <dbReference type="NCBI Taxonomy" id="6645"/>
    <lineage>
        <taxon>Eukaryota</taxon>
        <taxon>Metazoa</taxon>
        <taxon>Spiralia</taxon>
        <taxon>Lophotrochozoa</taxon>
        <taxon>Mollusca</taxon>
        <taxon>Cephalopoda</taxon>
        <taxon>Coleoidea</taxon>
        <taxon>Octopodiformes</taxon>
        <taxon>Octopoda</taxon>
        <taxon>Incirrata</taxon>
        <taxon>Octopodidae</taxon>
        <taxon>Octopus</taxon>
    </lineage>
</organism>
<evidence type="ECO:0000313" key="2">
    <source>
        <dbReference type="EMBL" id="CAI9717358.1"/>
    </source>
</evidence>
<sequence>MIIRKNIKRDDTILKAKNRLEDSNLEVRLRLMQRDTEQKKLRLERQIDQILDFQQKCKRTSGDSIEIYKDLVLNSHSSCILPPIDSDTKSAPFNDNIPSKLNPSSKDNLSQNLTKMSPEYAKRPKLTTNQPNTNNAQKQSFLNSQSIESDKIKRTKYLESFNSWVNRRTVCSDQKDVPSKSMYKIVSSMKSFKTCANNLNSSNSNDGPTVTCATQVDMDRHVPKPLKRNRDIEPVKDSLLNKHLPLLSDTQTSLINVKLKMKSNDKESKNILKKTTDMSSATQDKPRKSKINIGQKNTLTSHSLEINNKFDTYKNLINLGKSLKPIEQIRTRNAPIARHVFSKSRDSAEAAAIIAQISSELNIQHPFVSGESDLEFTQQMNGDKQKTTLCNTKLQDINYRQHRFRQKGMFQPEHLSNSDMSDDSCSQSSISEDSNYIMYKGYKLKNYIKPQERFRIDQVSMIHKKKQLLLKLLRNRPSDPQRNSLDHNFLTIGLNNAAFTEPAKEKALERLVEENMTKSVAPRPDIDRSELDTKIEQFMESLEGRDK</sequence>
<dbReference type="AlphaFoldDB" id="A0AA36AKW0"/>
<protein>
    <submittedName>
        <fullName evidence="2">Uncharacterized protein</fullName>
    </submittedName>
</protein>
<reference evidence="2" key="1">
    <citation type="submission" date="2023-08" db="EMBL/GenBank/DDBJ databases">
        <authorList>
            <person name="Alioto T."/>
            <person name="Alioto T."/>
            <person name="Gomez Garrido J."/>
        </authorList>
    </citation>
    <scope>NUCLEOTIDE SEQUENCE</scope>
</reference>
<gene>
    <name evidence="2" type="ORF">OCTVUL_1B013675</name>
</gene>
<feature type="compositionally biased region" description="Basic and acidic residues" evidence="1">
    <location>
        <begin position="265"/>
        <end position="276"/>
    </location>
</feature>
<keyword evidence="3" id="KW-1185">Reference proteome</keyword>
<dbReference type="Proteomes" id="UP001162480">
    <property type="component" value="Chromosome 2"/>
</dbReference>